<accession>A0A210PIU8</accession>
<dbReference type="InterPro" id="IPR040099">
    <property type="entry name" value="ZZEF1"/>
</dbReference>
<feature type="compositionally biased region" description="Low complexity" evidence="5">
    <location>
        <begin position="2229"/>
        <end position="2247"/>
    </location>
</feature>
<dbReference type="InterPro" id="IPR002048">
    <property type="entry name" value="EF_hand_dom"/>
</dbReference>
<keyword evidence="1" id="KW-0479">Metal-binding</keyword>
<feature type="region of interest" description="Disordered" evidence="5">
    <location>
        <begin position="1"/>
        <end position="36"/>
    </location>
</feature>
<dbReference type="GO" id="GO:0008270">
    <property type="term" value="F:zinc ion binding"/>
    <property type="evidence" value="ECO:0007669"/>
    <property type="project" value="UniProtKB-KW"/>
</dbReference>
<keyword evidence="10" id="KW-1185">Reference proteome</keyword>
<dbReference type="SMART" id="SM01337">
    <property type="entry name" value="APC10"/>
    <property type="match status" value="1"/>
</dbReference>
<evidence type="ECO:0000256" key="2">
    <source>
        <dbReference type="ARBA" id="ARBA00022771"/>
    </source>
</evidence>
<evidence type="ECO:0000256" key="5">
    <source>
        <dbReference type="SAM" id="MobiDB-lite"/>
    </source>
</evidence>
<dbReference type="PANTHER" id="PTHR22772:SF4">
    <property type="entry name" value="ZINC FINGER ZZ-TYPE AND EF-HAND DOMAIN-CONTAINING PROTEIN 1"/>
    <property type="match status" value="1"/>
</dbReference>
<feature type="domain" description="ZZ-type" evidence="6">
    <location>
        <begin position="1714"/>
        <end position="1769"/>
    </location>
</feature>
<feature type="domain" description="EF-hand" evidence="7">
    <location>
        <begin position="100"/>
        <end position="135"/>
    </location>
</feature>
<feature type="domain" description="ZZ-type" evidence="6">
    <location>
        <begin position="1664"/>
        <end position="1720"/>
    </location>
</feature>
<evidence type="ECO:0000256" key="3">
    <source>
        <dbReference type="ARBA" id="ARBA00022833"/>
    </source>
</evidence>
<proteinExistence type="predicted"/>
<dbReference type="GO" id="GO:0005509">
    <property type="term" value="F:calcium ion binding"/>
    <property type="evidence" value="ECO:0007669"/>
    <property type="project" value="InterPro"/>
</dbReference>
<dbReference type="SMART" id="SM00291">
    <property type="entry name" value="ZnF_ZZ"/>
    <property type="match status" value="2"/>
</dbReference>
<evidence type="ECO:0000256" key="4">
    <source>
        <dbReference type="PROSITE-ProRule" id="PRU00228"/>
    </source>
</evidence>
<evidence type="ECO:0000313" key="10">
    <source>
        <dbReference type="Proteomes" id="UP000242188"/>
    </source>
</evidence>
<keyword evidence="3" id="KW-0862">Zinc</keyword>
<dbReference type="OrthoDB" id="661148at2759"/>
<dbReference type="SUPFAM" id="SSF49785">
    <property type="entry name" value="Galactose-binding domain-like"/>
    <property type="match status" value="1"/>
</dbReference>
<dbReference type="PROSITE" id="PS50135">
    <property type="entry name" value="ZF_ZZ_2"/>
    <property type="match status" value="2"/>
</dbReference>
<dbReference type="PROSITE" id="PS50222">
    <property type="entry name" value="EF_HAND_2"/>
    <property type="match status" value="1"/>
</dbReference>
<dbReference type="STRING" id="6573.A0A210PIU8"/>
<sequence length="2815" mass="317884">MGNSPSNSDAEEDREFKELDDGNSDNEDGDKDGFTTTDLSGLFNHTTLRNYAAKIKEEIPENVLQQYRFQIIRWLEDRESKMEETLTIAHFCDWLMNKGVSRDDAIKAFQQFDVDGSGVVEVDTVLETVKSISGPNILGELGRSIRMLQACSLVPGFVDVYSGDKNAVKHHSERILKYLLRNRSPSLSLPFPYLNGFNNTTSMRNSVLKSTFKGLKESAQMGGQASLGSGEEVRTISPCHTSIEVSSNTADVYRITNGDPNTFWQSDGSARSHWMRLHVKHNVVIKSLSISVASSDSSYMPEVVSIAGGKSYRGLRPIKEVRIPSHITGEFVLLKNAKIFYPILQINIKKCRNDGCDTRIHGIKTVGYKVIREASVSVADAAAIWYLQILATTVTMTMPLAPSLRPSILDHTRKALGHIPPLSLCPASGERPQFLSKFVLQEVEKFVTDIALHEGHVIPEGLQMLLSFNLARGNVGGLLRTLKLLKENPDTVQPCTKLLNKMFQARDLCWEKSGHPLQVSLAGTDGGQTDVNSCAENVLNQAWTSPPVQTSYLSAEGHTKVNMIFKSSEYIQLTRLRIKVVSGMKGARRGLVFVYRDREFEMASHVDRFQAYDNWSRIDYEFCVQVRNARKAGKPDNPVAYFTFEDDCDEVEIPVSWHPVGQYILVKFLEPRHESANKIGIIGIKFYGFTRKSVLVEDNDAKVRHAPSSERACTSLDIIQCVLEFLVDLSQDQASKRGISAGRPEYLEFTDTPLDTIWELYNSFRERTEEKWQTCALLTLQLLYCLLPALSSLSGERKIAAEALFQHLCKVIDGPEKDKSPKLHKLCRQLIIDGAAVFFPDKDTRRKQLFCMMQNVESLSEAPSVMLVFQSLCQFFSSVDPSGLLDLPKTPSDVLTFHIDPVLEIMETMINVTFHEFCLMMERGHSHEQVVHLLQLVSSLQTSLLAWAWSQMAPDEIDSAKTTPSNMADIKAVCSQVTTQYSGFVADRATEACKLMQKKDVEKVKELILPAETSLLGTVVRQLVLTLTYLCDYCDSESRVVLIQKFQPLATELQKLAALLPSLFPNISSEHWDTVQTEDIVLRTWEVESSHSYENNQHLTQVFSCPGADKFMVDFDARCETERRYDYLVFTDAKGLQMRFDQKVGTPKWPRQINFSGPHLHFLFHSDSSNTEWGYKFKVTARGSPDIPLSWPFDLQLSLTKMLGRMCGCTLNSHPYADKDPLMNAEESAEQDVLRSELWTTLFRGGYMVGKIQRSLSGKFVTEDSGGHVLEFLWKFVNREEDLPKKFLDKCKEGSKSLQVGGDAVESAVVAVFAALVWHTQQLRDDLNKYVEASGEAVITDGITQAYAAAETLRTQLLALRQRAITNSEKKKNEDPDDPGTLCRDKALFLLKFAGLTKVQLKNEMRTKATKQWKKLSNRKSEKMLKGLDGSDKSPSFRLVLEFVQDPAWTTERVNRILHERSQHAKAVSDIYTFVAEFIRIHQCTEISHPFQIPVVLFLQEVLSYQDGFTKHYADSLDGCGLQQEARVRQAYYLLVRRLTEPFHRMHRHDLNKKIAPAYEYVQACLLHLLDMEWQPYDLMFVTEVKLPALFLSVAKETVKMRDCTLSQEEDEKDIRLYEQCMLWFEECESGFDRWYNGNKMDHGSREDKKAVQMFVARFCDLLDVEVSCDGCSVTLPGRRYRCLQCVDMDLCATCYAGGVKPEGDHSDDHDMVHLVYKCNKCQAFIVGTRIHCNECDDFDLCLGCHSKGKFPTEHTPSHDITKFPMIKLRPSQDSDSLIQAYIHQHVWLLFTVLALSTGDIIHADNPNSMVDTDYIKLAANLQHECIEIVTHCLQQVPDDAEDSTKEVLQGGLLRLETRQEQAFAIHSQERIMGLLGAMIPQDHKISSAGVTYNFTTDQFIQLLFKIAKGESGHEVNTRHLAMGLLGPLLAKCSPKVADDSVKSTQGAVTKLDSYIDGQRTIEYLFSFGADCLEKCGLEWACSVARILQNLYSSTDWRSVIHHHLTTCVQTLTALLDLPSIFALFVMAGFPEVLTIGTLVQYNHMDMEKKKGVVLKHYPDKYQTLIIDIKTRKRHTVQDKFVDCLSLVADTWDTDHVTLFINTIQTIVGKIRAEEKVLLETVWVLSLCLKVLNNNVKSMENCMVEDLFEPKFIQCLVHLASKGTEFSQQWLLKDLEVLSLMLYTNEGVGASHKRSKALSYPEQLAAALEKRTKSKRCSENNEFNDSDNDNMSYLSSSSSSSFNSGADSSDDETETTNINDTFPDLDQRTKVMFETLHSDLKVPYDVLRAIFDMHDKNPDDVVKAIVENLENSPMTAKEDIKRLSQKWESIAHTKSPEVTQMTSVTDKVIDTGIHYHPVMKQTERGIEKATEESGETQKLIRTPDNDMEDDIHKQQRAKSAELLKQELEKQGKAGSTDYLHKVNMAMSVLYARQVLISLLAQWPDSGHVISAELLGCKDVQQIPCVLDLLNKMESRECFQQVVEKVIRNCQTDSLVPIASTAGQFMEEVTLSSITHESDHNCRHIPDVKKTIQLPGASYLQVTFDSKCAVRDTDDVVVFSSSSTMDINKHEYTGPATPTWSNFRIPGDTLYYSFKSSRDVLVQVPVWGYKFTVTAGTRDSFETGYAILNRVLSTNLALALPLRDLWQILVYVATKQTGCQRLKAIQLLLKIVGTQHRTASSSKLTLDLSLLKALWHLYNQMTKQEVDSNIVLPPVVRALTELFLQVESLAMEWDMVTEYLLAIQDIDEIRKVIRQGIMNVAAVSCMIRYNNLAVELVTVMKKKKTTTTTAVTPSNVATTNTSMVNRVKGDNQDVDL</sequence>
<comment type="caution">
    <text evidence="9">The sequence shown here is derived from an EMBL/GenBank/DDBJ whole genome shotgun (WGS) entry which is preliminary data.</text>
</comment>
<keyword evidence="2 4" id="KW-0863">Zinc-finger</keyword>
<dbReference type="SUPFAM" id="SSF57850">
    <property type="entry name" value="RING/U-box"/>
    <property type="match status" value="2"/>
</dbReference>
<gene>
    <name evidence="9" type="ORF">KP79_PYT03205</name>
</gene>
<name>A0A210PIU8_MIZYE</name>
<dbReference type="EMBL" id="NEDP02076623">
    <property type="protein sequence ID" value="OWF36410.1"/>
    <property type="molecule type" value="Genomic_DNA"/>
</dbReference>
<evidence type="ECO:0000256" key="1">
    <source>
        <dbReference type="ARBA" id="ARBA00022723"/>
    </source>
</evidence>
<organism evidence="9 10">
    <name type="scientific">Mizuhopecten yessoensis</name>
    <name type="common">Japanese scallop</name>
    <name type="synonym">Patinopecten yessoensis</name>
    <dbReference type="NCBI Taxonomy" id="6573"/>
    <lineage>
        <taxon>Eukaryota</taxon>
        <taxon>Metazoa</taxon>
        <taxon>Spiralia</taxon>
        <taxon>Lophotrochozoa</taxon>
        <taxon>Mollusca</taxon>
        <taxon>Bivalvia</taxon>
        <taxon>Autobranchia</taxon>
        <taxon>Pteriomorphia</taxon>
        <taxon>Pectinida</taxon>
        <taxon>Pectinoidea</taxon>
        <taxon>Pectinidae</taxon>
        <taxon>Mizuhopecten</taxon>
    </lineage>
</organism>
<dbReference type="CDD" id="cd02249">
    <property type="entry name" value="ZZ"/>
    <property type="match status" value="1"/>
</dbReference>
<dbReference type="InterPro" id="IPR000433">
    <property type="entry name" value="Znf_ZZ"/>
</dbReference>
<dbReference type="Pfam" id="PF03256">
    <property type="entry name" value="ANAPC10"/>
    <property type="match status" value="1"/>
</dbReference>
<dbReference type="Pfam" id="PF00569">
    <property type="entry name" value="ZZ"/>
    <property type="match status" value="2"/>
</dbReference>
<dbReference type="PROSITE" id="PS51284">
    <property type="entry name" value="DOC"/>
    <property type="match status" value="1"/>
</dbReference>
<dbReference type="Gene3D" id="2.60.120.260">
    <property type="entry name" value="Galactose-binding domain-like"/>
    <property type="match status" value="1"/>
</dbReference>
<reference evidence="9 10" key="1">
    <citation type="journal article" date="2017" name="Nat. Ecol. Evol.">
        <title>Scallop genome provides insights into evolution of bilaterian karyotype and development.</title>
        <authorList>
            <person name="Wang S."/>
            <person name="Zhang J."/>
            <person name="Jiao W."/>
            <person name="Li J."/>
            <person name="Xun X."/>
            <person name="Sun Y."/>
            <person name="Guo X."/>
            <person name="Huan P."/>
            <person name="Dong B."/>
            <person name="Zhang L."/>
            <person name="Hu X."/>
            <person name="Sun X."/>
            <person name="Wang J."/>
            <person name="Zhao C."/>
            <person name="Wang Y."/>
            <person name="Wang D."/>
            <person name="Huang X."/>
            <person name="Wang R."/>
            <person name="Lv J."/>
            <person name="Li Y."/>
            <person name="Zhang Z."/>
            <person name="Liu B."/>
            <person name="Lu W."/>
            <person name="Hui Y."/>
            <person name="Liang J."/>
            <person name="Zhou Z."/>
            <person name="Hou R."/>
            <person name="Li X."/>
            <person name="Liu Y."/>
            <person name="Li H."/>
            <person name="Ning X."/>
            <person name="Lin Y."/>
            <person name="Zhao L."/>
            <person name="Xing Q."/>
            <person name="Dou J."/>
            <person name="Li Y."/>
            <person name="Mao J."/>
            <person name="Guo H."/>
            <person name="Dou H."/>
            <person name="Li T."/>
            <person name="Mu C."/>
            <person name="Jiang W."/>
            <person name="Fu Q."/>
            <person name="Fu X."/>
            <person name="Miao Y."/>
            <person name="Liu J."/>
            <person name="Yu Q."/>
            <person name="Li R."/>
            <person name="Liao H."/>
            <person name="Li X."/>
            <person name="Kong Y."/>
            <person name="Jiang Z."/>
            <person name="Chourrout D."/>
            <person name="Li R."/>
            <person name="Bao Z."/>
        </authorList>
    </citation>
    <scope>NUCLEOTIDE SEQUENCE [LARGE SCALE GENOMIC DNA]</scope>
    <source>
        <strain evidence="9 10">PY_sf001</strain>
    </source>
</reference>
<dbReference type="Proteomes" id="UP000242188">
    <property type="component" value="Unassembled WGS sequence"/>
</dbReference>
<feature type="domain" description="DOC" evidence="8">
    <location>
        <begin position="213"/>
        <end position="392"/>
    </location>
</feature>
<dbReference type="PANTHER" id="PTHR22772">
    <property type="entry name" value="NOVEL ZZ TYPE ZINC FINGER DOMAIN CONTAINING PROTEIN"/>
    <property type="match status" value="1"/>
</dbReference>
<protein>
    <submittedName>
        <fullName evidence="9">Zinc finger ZZ-type and EF-hand domain-containing protein 1</fullName>
    </submittedName>
</protein>
<evidence type="ECO:0000313" key="9">
    <source>
        <dbReference type="EMBL" id="OWF36410.1"/>
    </source>
</evidence>
<dbReference type="Gene3D" id="3.30.60.90">
    <property type="match status" value="2"/>
</dbReference>
<dbReference type="PROSITE" id="PS01357">
    <property type="entry name" value="ZF_ZZ_1"/>
    <property type="match status" value="1"/>
</dbReference>
<feature type="region of interest" description="Disordered" evidence="5">
    <location>
        <begin position="2211"/>
        <end position="2262"/>
    </location>
</feature>
<dbReference type="InterPro" id="IPR043145">
    <property type="entry name" value="Znf_ZZ_sf"/>
</dbReference>
<feature type="compositionally biased region" description="Acidic residues" evidence="5">
    <location>
        <begin position="21"/>
        <end position="30"/>
    </location>
</feature>
<evidence type="ECO:0000259" key="8">
    <source>
        <dbReference type="PROSITE" id="PS51284"/>
    </source>
</evidence>
<evidence type="ECO:0000259" key="7">
    <source>
        <dbReference type="PROSITE" id="PS50222"/>
    </source>
</evidence>
<dbReference type="InterPro" id="IPR008979">
    <property type="entry name" value="Galactose-bd-like_sf"/>
</dbReference>
<evidence type="ECO:0000259" key="6">
    <source>
        <dbReference type="PROSITE" id="PS50135"/>
    </source>
</evidence>
<dbReference type="InterPro" id="IPR004939">
    <property type="entry name" value="APC_su10/DOC_dom"/>
</dbReference>